<accession>A0A1V0B1D3</accession>
<gene>
    <name evidence="7" type="ORF">BVH74_01880</name>
</gene>
<dbReference type="Proteomes" id="UP000243488">
    <property type="component" value="Chromosome"/>
</dbReference>
<dbReference type="AlphaFoldDB" id="A0A1V0B1D3"/>
<dbReference type="InterPro" id="IPR001647">
    <property type="entry name" value="HTH_TetR"/>
</dbReference>
<keyword evidence="3 5" id="KW-0238">DNA-binding</keyword>
<sequence length="217" mass="24413">MVRRTKEEAMETRFSILDAAEQCFHEKGISSTTLSDVAKAAGVTRGAIYWHFQDKSDLLDALLERMITPLDPLGETTRSADEPDPLGRMQELISQIFQRVEKDPSNRRVHEILFLRCEQSQQNNELYRRLQTMYETHLEHCSLALLNAVSKGQLPKTLDIPSASLTLSGFISGIIYHWLMTPNQLSLAARADALACACIDMLRLSPALLTTQEIPAQ</sequence>
<feature type="DNA-binding region" description="H-T-H motif" evidence="5">
    <location>
        <begin position="33"/>
        <end position="52"/>
    </location>
</feature>
<dbReference type="PANTHER" id="PTHR30055:SF240">
    <property type="entry name" value="HTH-TYPE TRANSCRIPTIONAL REGULATOR ACRR"/>
    <property type="match status" value="1"/>
</dbReference>
<feature type="domain" description="HTH tetR-type" evidence="6">
    <location>
        <begin position="10"/>
        <end position="70"/>
    </location>
</feature>
<evidence type="ECO:0000256" key="5">
    <source>
        <dbReference type="PROSITE-ProRule" id="PRU00335"/>
    </source>
</evidence>
<keyword evidence="8" id="KW-1185">Reference proteome</keyword>
<evidence type="ECO:0000259" key="6">
    <source>
        <dbReference type="PROSITE" id="PS50977"/>
    </source>
</evidence>
<evidence type="ECO:0000256" key="2">
    <source>
        <dbReference type="ARBA" id="ARBA00023015"/>
    </source>
</evidence>
<evidence type="ECO:0000313" key="7">
    <source>
        <dbReference type="EMBL" id="AQZ93584.1"/>
    </source>
</evidence>
<dbReference type="RefSeq" id="WP_080048442.1">
    <property type="nucleotide sequence ID" value="NZ_CP020100.1"/>
</dbReference>
<dbReference type="KEGG" id="ppha:BVH74_01880"/>
<dbReference type="STRING" id="1931241.BVH74_01880"/>
<dbReference type="InterPro" id="IPR009057">
    <property type="entry name" value="Homeodomain-like_sf"/>
</dbReference>
<dbReference type="GO" id="GO:0003700">
    <property type="term" value="F:DNA-binding transcription factor activity"/>
    <property type="evidence" value="ECO:0007669"/>
    <property type="project" value="TreeGrafter"/>
</dbReference>
<evidence type="ECO:0000256" key="3">
    <source>
        <dbReference type="ARBA" id="ARBA00023125"/>
    </source>
</evidence>
<keyword evidence="1" id="KW-0678">Repressor</keyword>
<name>A0A1V0B1D3_9GAMM</name>
<dbReference type="Pfam" id="PF00440">
    <property type="entry name" value="TetR_N"/>
    <property type="match status" value="1"/>
</dbReference>
<evidence type="ECO:0000256" key="1">
    <source>
        <dbReference type="ARBA" id="ARBA00022491"/>
    </source>
</evidence>
<dbReference type="PROSITE" id="PS50977">
    <property type="entry name" value="HTH_TETR_2"/>
    <property type="match status" value="1"/>
</dbReference>
<reference evidence="7 8" key="1">
    <citation type="submission" date="2017-03" db="EMBL/GenBank/DDBJ databases">
        <title>Complete genome sequence of the novel DNRA strain Pseudomonas sp. S-6-2 isolated from Chinese polluted river sediment. Journal of Biotechnology.</title>
        <authorList>
            <person name="Li J."/>
            <person name="Xiang F."/>
            <person name="Wang L."/>
            <person name="Xi L."/>
            <person name="Liu J."/>
        </authorList>
    </citation>
    <scope>NUCLEOTIDE SEQUENCE [LARGE SCALE GENOMIC DNA]</scope>
    <source>
        <strain evidence="7 8">S-6-2</strain>
    </source>
</reference>
<dbReference type="InterPro" id="IPR036271">
    <property type="entry name" value="Tet_transcr_reg_TetR-rel_C_sf"/>
</dbReference>
<protein>
    <recommendedName>
        <fullName evidence="6">HTH tetR-type domain-containing protein</fullName>
    </recommendedName>
</protein>
<dbReference type="Gene3D" id="1.10.357.10">
    <property type="entry name" value="Tetracycline Repressor, domain 2"/>
    <property type="match status" value="1"/>
</dbReference>
<dbReference type="SUPFAM" id="SSF46689">
    <property type="entry name" value="Homeodomain-like"/>
    <property type="match status" value="1"/>
</dbReference>
<dbReference type="PROSITE" id="PS01081">
    <property type="entry name" value="HTH_TETR_1"/>
    <property type="match status" value="1"/>
</dbReference>
<dbReference type="SUPFAM" id="SSF48498">
    <property type="entry name" value="Tetracyclin repressor-like, C-terminal domain"/>
    <property type="match status" value="1"/>
</dbReference>
<evidence type="ECO:0000313" key="8">
    <source>
        <dbReference type="Proteomes" id="UP000243488"/>
    </source>
</evidence>
<keyword evidence="4" id="KW-0804">Transcription</keyword>
<keyword evidence="2" id="KW-0805">Transcription regulation</keyword>
<evidence type="ECO:0000256" key="4">
    <source>
        <dbReference type="ARBA" id="ARBA00023163"/>
    </source>
</evidence>
<dbReference type="InterPro" id="IPR050109">
    <property type="entry name" value="HTH-type_TetR-like_transc_reg"/>
</dbReference>
<dbReference type="PRINTS" id="PR00455">
    <property type="entry name" value="HTHTETR"/>
</dbReference>
<dbReference type="InterPro" id="IPR013572">
    <property type="entry name" value="Tscrpt_reg_MAATS_C"/>
</dbReference>
<dbReference type="InterPro" id="IPR023772">
    <property type="entry name" value="DNA-bd_HTH_TetR-type_CS"/>
</dbReference>
<dbReference type="EMBL" id="CP020100">
    <property type="protein sequence ID" value="AQZ93584.1"/>
    <property type="molecule type" value="Genomic_DNA"/>
</dbReference>
<organism evidence="7 8">
    <name type="scientific">Halopseudomonas phragmitis</name>
    <dbReference type="NCBI Taxonomy" id="1931241"/>
    <lineage>
        <taxon>Bacteria</taxon>
        <taxon>Pseudomonadati</taxon>
        <taxon>Pseudomonadota</taxon>
        <taxon>Gammaproteobacteria</taxon>
        <taxon>Pseudomonadales</taxon>
        <taxon>Pseudomonadaceae</taxon>
        <taxon>Halopseudomonas</taxon>
    </lineage>
</organism>
<dbReference type="PANTHER" id="PTHR30055">
    <property type="entry name" value="HTH-TYPE TRANSCRIPTIONAL REGULATOR RUTR"/>
    <property type="match status" value="1"/>
</dbReference>
<dbReference type="GO" id="GO:0000976">
    <property type="term" value="F:transcription cis-regulatory region binding"/>
    <property type="evidence" value="ECO:0007669"/>
    <property type="project" value="TreeGrafter"/>
</dbReference>
<dbReference type="Pfam" id="PF08361">
    <property type="entry name" value="TetR_C_2"/>
    <property type="match status" value="1"/>
</dbReference>
<proteinExistence type="predicted"/>